<dbReference type="Pfam" id="PF02254">
    <property type="entry name" value="TrkA_N"/>
    <property type="match status" value="2"/>
</dbReference>
<evidence type="ECO:0000256" key="1">
    <source>
        <dbReference type="ARBA" id="ARBA00004651"/>
    </source>
</evidence>
<dbReference type="PANTHER" id="PTHR43833:SF13">
    <property type="entry name" value="POTASSIUM CHANNEL PROTEIN 2-RELATED"/>
    <property type="match status" value="1"/>
</dbReference>
<keyword evidence="2" id="KW-0812">Transmembrane</keyword>
<accession>A0ABT3G7Y0</accession>
<dbReference type="Pfam" id="PF02080">
    <property type="entry name" value="TrkA_C"/>
    <property type="match status" value="2"/>
</dbReference>
<dbReference type="InterPro" id="IPR036291">
    <property type="entry name" value="NAD(P)-bd_dom_sf"/>
</dbReference>
<dbReference type="Gene3D" id="1.10.287.70">
    <property type="match status" value="1"/>
</dbReference>
<dbReference type="SUPFAM" id="SSF51735">
    <property type="entry name" value="NAD(P)-binding Rossmann-fold domains"/>
    <property type="match status" value="2"/>
</dbReference>
<feature type="transmembrane region" description="Helical" evidence="2">
    <location>
        <begin position="83"/>
        <end position="110"/>
    </location>
</feature>
<dbReference type="Proteomes" id="UP001165653">
    <property type="component" value="Unassembled WGS sequence"/>
</dbReference>
<reference evidence="5" key="1">
    <citation type="submission" date="2022-10" db="EMBL/GenBank/DDBJ databases">
        <title>Luteolibacter sp. GHJ8, whole genome shotgun sequencing project.</title>
        <authorList>
            <person name="Zhao G."/>
            <person name="Shen L."/>
        </authorList>
    </citation>
    <scope>NUCLEOTIDE SEQUENCE</scope>
    <source>
        <strain evidence="5">GHJ8</strain>
    </source>
</reference>
<dbReference type="InterPro" id="IPR003148">
    <property type="entry name" value="RCK_N"/>
</dbReference>
<organism evidence="5 6">
    <name type="scientific">Luteolibacter rhizosphaerae</name>
    <dbReference type="NCBI Taxonomy" id="2989719"/>
    <lineage>
        <taxon>Bacteria</taxon>
        <taxon>Pseudomonadati</taxon>
        <taxon>Verrucomicrobiota</taxon>
        <taxon>Verrucomicrobiia</taxon>
        <taxon>Verrucomicrobiales</taxon>
        <taxon>Verrucomicrobiaceae</taxon>
        <taxon>Luteolibacter</taxon>
    </lineage>
</organism>
<keyword evidence="2" id="KW-0472">Membrane</keyword>
<dbReference type="PANTHER" id="PTHR43833">
    <property type="entry name" value="POTASSIUM CHANNEL PROTEIN 2-RELATED-RELATED"/>
    <property type="match status" value="1"/>
</dbReference>
<dbReference type="InterPro" id="IPR013099">
    <property type="entry name" value="K_chnl_dom"/>
</dbReference>
<keyword evidence="2" id="KW-1133">Transmembrane helix</keyword>
<dbReference type="SUPFAM" id="SSF81324">
    <property type="entry name" value="Voltage-gated potassium channels"/>
    <property type="match status" value="1"/>
</dbReference>
<feature type="domain" description="RCK C-terminal" evidence="4">
    <location>
        <begin position="480"/>
        <end position="563"/>
    </location>
</feature>
<comment type="caution">
    <text evidence="5">The sequence shown here is derived from an EMBL/GenBank/DDBJ whole genome shotgun (WGS) entry which is preliminary data.</text>
</comment>
<dbReference type="PROSITE" id="PS51202">
    <property type="entry name" value="RCK_C"/>
    <property type="match status" value="2"/>
</dbReference>
<dbReference type="RefSeq" id="WP_264514848.1">
    <property type="nucleotide sequence ID" value="NZ_JAPDDR010000008.1"/>
</dbReference>
<evidence type="ECO:0000313" key="5">
    <source>
        <dbReference type="EMBL" id="MCW1915305.1"/>
    </source>
</evidence>
<dbReference type="SUPFAM" id="SSF116726">
    <property type="entry name" value="TrkA C-terminal domain-like"/>
    <property type="match status" value="2"/>
</dbReference>
<dbReference type="InterPro" id="IPR036721">
    <property type="entry name" value="RCK_C_sf"/>
</dbReference>
<dbReference type="Pfam" id="PF07885">
    <property type="entry name" value="Ion_trans_2"/>
    <property type="match status" value="1"/>
</dbReference>
<evidence type="ECO:0000313" key="6">
    <source>
        <dbReference type="Proteomes" id="UP001165653"/>
    </source>
</evidence>
<dbReference type="Gene3D" id="3.40.50.720">
    <property type="entry name" value="NAD(P)-binding Rossmann-like Domain"/>
    <property type="match status" value="2"/>
</dbReference>
<dbReference type="PROSITE" id="PS51201">
    <property type="entry name" value="RCK_N"/>
    <property type="match status" value="1"/>
</dbReference>
<evidence type="ECO:0000259" key="4">
    <source>
        <dbReference type="PROSITE" id="PS51202"/>
    </source>
</evidence>
<feature type="domain" description="RCK N-terminal" evidence="3">
    <location>
        <begin position="352"/>
        <end position="465"/>
    </location>
</feature>
<dbReference type="Gene3D" id="3.30.70.1450">
    <property type="entry name" value="Regulator of K+ conductance, C-terminal domain"/>
    <property type="match status" value="2"/>
</dbReference>
<feature type="domain" description="RCK C-terminal" evidence="4">
    <location>
        <begin position="263"/>
        <end position="347"/>
    </location>
</feature>
<protein>
    <submittedName>
        <fullName evidence="5">NAD-binding protein</fullName>
    </submittedName>
</protein>
<dbReference type="InterPro" id="IPR050721">
    <property type="entry name" value="Trk_Ktr_HKT_K-transport"/>
</dbReference>
<proteinExistence type="predicted"/>
<feature type="transmembrane region" description="Helical" evidence="2">
    <location>
        <begin position="58"/>
        <end position="77"/>
    </location>
</feature>
<keyword evidence="6" id="KW-1185">Reference proteome</keyword>
<name>A0ABT3G7Y0_9BACT</name>
<sequence length="579" mass="63890">MKSLVAVVTAFLEIRSSRKNLKALMRLLVILALMIALYSVLFHVIMEREGQEHSWLTGLYWTLTVMTTLGFGDITFASDLGRMFSVVVMMTGVVFLLVILPFTFIEFFYAPWMRAQESARTPRELPAEIRRHVIFTCHDAITQALVPMLERYGHPYVILTPQVAEALELYEQGAKVAVGPLDDPQTYERMRIARAGLLVATRSDVLNTNITFTARELNETVPIVASASTDAARDVLELAGATLVLRMEQMMGQALARRVIGKDSAAHVIGRSNELVIAEANAAGTELEGKTILGSAIRERTGLSVIGVWDHGRLASVDPHTMIERDTLLVLAGSEEQIATYDELFGRGNAERSHVVIIGGGRVGRIASRALQEAGFSPVIIEKLPERVIEHPEAIIGDATHMETLKAARAREAATLIVTSHDDDLNISLTIYFRRLRPNVQIIARCTSERNVSTLHRAGANLVLSSASMGANTIFNLLRENDHLLLAEGVSLFPTPVPHSMAGRRLADCAVRSQTGCTVIAVETEEGWILNPGPGEVLPEGGTLLLIGTLEAEEKFLREFKPDLADRALRRHWRRCREE</sequence>
<comment type="subcellular location">
    <subcellularLocation>
        <location evidence="1">Cell membrane</location>
        <topology evidence="1">Multi-pass membrane protein</topology>
    </subcellularLocation>
</comment>
<dbReference type="InterPro" id="IPR006037">
    <property type="entry name" value="RCK_C"/>
</dbReference>
<dbReference type="EMBL" id="JAPDDR010000008">
    <property type="protein sequence ID" value="MCW1915305.1"/>
    <property type="molecule type" value="Genomic_DNA"/>
</dbReference>
<feature type="transmembrane region" description="Helical" evidence="2">
    <location>
        <begin position="26"/>
        <end position="46"/>
    </location>
</feature>
<evidence type="ECO:0000259" key="3">
    <source>
        <dbReference type="PROSITE" id="PS51201"/>
    </source>
</evidence>
<gene>
    <name evidence="5" type="ORF">OJ996_17095</name>
</gene>
<evidence type="ECO:0000256" key="2">
    <source>
        <dbReference type="SAM" id="Phobius"/>
    </source>
</evidence>